<dbReference type="EC" id="6.3.4.5" evidence="3 9"/>
<feature type="domain" description="Arginosuccinate synthase-like N-terminal" evidence="10">
    <location>
        <begin position="6"/>
        <end position="167"/>
    </location>
</feature>
<dbReference type="InterPro" id="IPR001518">
    <property type="entry name" value="Arginosuc_synth"/>
</dbReference>
<evidence type="ECO:0000256" key="2">
    <source>
        <dbReference type="ARBA" id="ARBA00011881"/>
    </source>
</evidence>
<dbReference type="FunFam" id="3.40.50.620:FF:000019">
    <property type="entry name" value="Argininosuccinate synthase"/>
    <property type="match status" value="1"/>
</dbReference>
<keyword evidence="5 9" id="KW-0436">Ligase</keyword>
<evidence type="ECO:0000256" key="4">
    <source>
        <dbReference type="ARBA" id="ARBA00022571"/>
    </source>
</evidence>
<evidence type="ECO:0000256" key="1">
    <source>
        <dbReference type="ARBA" id="ARBA00004967"/>
    </source>
</evidence>
<name>A0A523QMS7_UNCAE</name>
<feature type="binding site" evidence="9">
    <location>
        <position position="124"/>
    </location>
    <ligand>
        <name>L-aspartate</name>
        <dbReference type="ChEBI" id="CHEBI:29991"/>
    </ligand>
</feature>
<organism evidence="12 13">
    <name type="scientific">Aerophobetes bacterium</name>
    <dbReference type="NCBI Taxonomy" id="2030807"/>
    <lineage>
        <taxon>Bacteria</taxon>
        <taxon>Candidatus Aerophobota</taxon>
    </lineage>
</organism>
<feature type="binding site" evidence="9">
    <location>
        <position position="37"/>
    </location>
    <ligand>
        <name>ATP</name>
        <dbReference type="ChEBI" id="CHEBI:30616"/>
    </ligand>
</feature>
<dbReference type="HAMAP" id="MF_00005">
    <property type="entry name" value="Arg_succ_synth_type1"/>
    <property type="match status" value="1"/>
</dbReference>
<accession>A0A523QMS7</accession>
<feature type="binding site" evidence="9">
    <location>
        <position position="262"/>
    </location>
    <ligand>
        <name>L-citrulline</name>
        <dbReference type="ChEBI" id="CHEBI:57743"/>
    </ligand>
</feature>
<evidence type="ECO:0000259" key="10">
    <source>
        <dbReference type="Pfam" id="PF00764"/>
    </source>
</evidence>
<dbReference type="FunFam" id="3.90.1260.10:FF:000007">
    <property type="entry name" value="Argininosuccinate synthase"/>
    <property type="match status" value="1"/>
</dbReference>
<keyword evidence="9" id="KW-0963">Cytoplasm</keyword>
<comment type="pathway">
    <text evidence="1 9">Amino-acid biosynthesis; L-arginine biosynthesis; L-arginine from L-ornithine and carbamoyl phosphate: step 2/3.</text>
</comment>
<gene>
    <name evidence="9" type="primary">argG</name>
    <name evidence="12" type="ORF">E3J95_00260</name>
</gene>
<dbReference type="GO" id="GO:0000053">
    <property type="term" value="P:argininosuccinate metabolic process"/>
    <property type="evidence" value="ECO:0007669"/>
    <property type="project" value="TreeGrafter"/>
</dbReference>
<dbReference type="PROSITE" id="PS00565">
    <property type="entry name" value="ARGININOSUCCIN_SYN_2"/>
    <property type="match status" value="1"/>
</dbReference>
<dbReference type="GO" id="GO:0005524">
    <property type="term" value="F:ATP binding"/>
    <property type="evidence" value="ECO:0007669"/>
    <property type="project" value="UniProtKB-UniRule"/>
</dbReference>
<dbReference type="SUPFAM" id="SSF52402">
    <property type="entry name" value="Adenine nucleotide alpha hydrolases-like"/>
    <property type="match status" value="1"/>
</dbReference>
<feature type="binding site" evidence="9">
    <location>
        <position position="128"/>
    </location>
    <ligand>
        <name>L-citrulline</name>
        <dbReference type="ChEBI" id="CHEBI:57743"/>
    </ligand>
</feature>
<dbReference type="GO" id="GO:0000050">
    <property type="term" value="P:urea cycle"/>
    <property type="evidence" value="ECO:0007669"/>
    <property type="project" value="TreeGrafter"/>
</dbReference>
<evidence type="ECO:0000256" key="9">
    <source>
        <dbReference type="HAMAP-Rule" id="MF_00005"/>
    </source>
</evidence>
<dbReference type="Gene3D" id="1.20.5.470">
    <property type="entry name" value="Single helix bin"/>
    <property type="match status" value="1"/>
</dbReference>
<comment type="caution">
    <text evidence="9">Lacks conserved residue(s) required for the propagation of feature annotation.</text>
</comment>
<dbReference type="InterPro" id="IPR024074">
    <property type="entry name" value="AS_cat/multimer_dom_body"/>
</dbReference>
<feature type="binding site" evidence="9">
    <location>
        <position position="88"/>
    </location>
    <ligand>
        <name>L-citrulline</name>
        <dbReference type="ChEBI" id="CHEBI:57743"/>
    </ligand>
</feature>
<dbReference type="InterPro" id="IPR048267">
    <property type="entry name" value="Arginosuc_syn_N"/>
</dbReference>
<feature type="domain" description="Arginosuccinate synthase C-terminal" evidence="11">
    <location>
        <begin position="176"/>
        <end position="392"/>
    </location>
</feature>
<dbReference type="PANTHER" id="PTHR11587">
    <property type="entry name" value="ARGININOSUCCINATE SYNTHASE"/>
    <property type="match status" value="1"/>
</dbReference>
<feature type="binding site" evidence="9">
    <location>
        <position position="125"/>
    </location>
    <ligand>
        <name>L-aspartate</name>
        <dbReference type="ChEBI" id="CHEBI:29991"/>
    </ligand>
</feature>
<keyword evidence="8 9" id="KW-0067">ATP-binding</keyword>
<evidence type="ECO:0000256" key="3">
    <source>
        <dbReference type="ARBA" id="ARBA00012286"/>
    </source>
</evidence>
<sequence length="405" mass="45850">MGKIKKIILAYSGGLDTSVILFYLKEKYKAEVITYTANLGQGERLDSIKEKAKRTGASRVYVEDVREEFCNDYIFPALKAGALYEERYPLATALARPLITKGLVRIASEEGAEAIAHGCTGKGNDQVRFELTAKALSPELIILAPVREWELRSREEEIRYAQKNNIPVEITKEKPYSIDRNLWGVSIECGTLEDPWREPPPDAYQITSSPEDAPDKATYMEIEFREGVPVKLNGRALPPHLLIEELNKRGGENGVGRVDMVENRLVGIKSREIYEAPAATALHAAHHELEKLNLDKDTLHFKTAISSRYAELVYNGLWLSPLRQALDSFVDETQKFVTGRVRVRLYKGTCQVVGRESPYSLYEKRLATYTEEDIFDQKASKGFIEIWGLPLKTLARLRKGQKEEK</sequence>
<evidence type="ECO:0000256" key="6">
    <source>
        <dbReference type="ARBA" id="ARBA00022605"/>
    </source>
</evidence>
<keyword evidence="4 9" id="KW-0055">Arginine biosynthesis</keyword>
<feature type="binding site" evidence="9">
    <location>
        <begin position="10"/>
        <end position="18"/>
    </location>
    <ligand>
        <name>ATP</name>
        <dbReference type="ChEBI" id="CHEBI:30616"/>
    </ligand>
</feature>
<dbReference type="GO" id="GO:0004055">
    <property type="term" value="F:argininosuccinate synthase activity"/>
    <property type="evidence" value="ECO:0007669"/>
    <property type="project" value="UniProtKB-UniRule"/>
</dbReference>
<comment type="caution">
    <text evidence="12">The sequence shown here is derived from an EMBL/GenBank/DDBJ whole genome shotgun (WGS) entry which is preliminary data.</text>
</comment>
<dbReference type="NCBIfam" id="TIGR00032">
    <property type="entry name" value="argG"/>
    <property type="match status" value="1"/>
</dbReference>
<keyword evidence="7 9" id="KW-0547">Nucleotide-binding</keyword>
<dbReference type="InterPro" id="IPR023434">
    <property type="entry name" value="Arginosuc_synth_type_1_subfam"/>
</dbReference>
<evidence type="ECO:0000256" key="7">
    <source>
        <dbReference type="ARBA" id="ARBA00022741"/>
    </source>
</evidence>
<dbReference type="NCBIfam" id="NF001770">
    <property type="entry name" value="PRK00509.1"/>
    <property type="match status" value="1"/>
</dbReference>
<reference evidence="12 13" key="1">
    <citation type="submission" date="2019-03" db="EMBL/GenBank/DDBJ databases">
        <title>Metabolic potential of uncultured bacteria and archaea associated with petroleum seepage in deep-sea sediments.</title>
        <authorList>
            <person name="Dong X."/>
            <person name="Hubert C."/>
        </authorList>
    </citation>
    <scope>NUCLEOTIDE SEQUENCE [LARGE SCALE GENOMIC DNA]</scope>
    <source>
        <strain evidence="12">E44_bin92</strain>
    </source>
</reference>
<dbReference type="SUPFAM" id="SSF69864">
    <property type="entry name" value="Argininosuccinate synthetase, C-terminal domain"/>
    <property type="match status" value="1"/>
</dbReference>
<proteinExistence type="inferred from homology"/>
<protein>
    <recommendedName>
        <fullName evidence="3 9">Argininosuccinate synthase</fullName>
        <ecNumber evidence="3 9">6.3.4.5</ecNumber>
    </recommendedName>
    <alternativeName>
        <fullName evidence="9">Citrulline--aspartate ligase</fullName>
    </alternativeName>
</protein>
<feature type="binding site" evidence="9">
    <location>
        <position position="120"/>
    </location>
    <ligand>
        <name>L-aspartate</name>
        <dbReference type="ChEBI" id="CHEBI:29991"/>
    </ligand>
</feature>
<comment type="similarity">
    <text evidence="9">Belongs to the argininosuccinate synthase family. Type 1 subfamily.</text>
</comment>
<dbReference type="GO" id="GO:0005737">
    <property type="term" value="C:cytoplasm"/>
    <property type="evidence" value="ECO:0007669"/>
    <property type="project" value="UniProtKB-SubCell"/>
</dbReference>
<dbReference type="Proteomes" id="UP000320781">
    <property type="component" value="Unassembled WGS sequence"/>
</dbReference>
<dbReference type="Gene3D" id="3.90.1260.10">
    <property type="entry name" value="Argininosuccinate synthetase, chain A, domain 2"/>
    <property type="match status" value="1"/>
</dbReference>
<dbReference type="Gene3D" id="3.40.50.620">
    <property type="entry name" value="HUPs"/>
    <property type="match status" value="1"/>
</dbReference>
<feature type="binding site" evidence="9">
    <location>
        <position position="274"/>
    </location>
    <ligand>
        <name>L-citrulline</name>
        <dbReference type="ChEBI" id="CHEBI:57743"/>
    </ligand>
</feature>
<dbReference type="GO" id="GO:0006526">
    <property type="term" value="P:L-arginine biosynthetic process"/>
    <property type="evidence" value="ECO:0007669"/>
    <property type="project" value="UniProtKB-UniRule"/>
</dbReference>
<comment type="catalytic activity">
    <reaction evidence="9">
        <text>L-citrulline + L-aspartate + ATP = 2-(N(omega)-L-arginino)succinate + AMP + diphosphate + H(+)</text>
        <dbReference type="Rhea" id="RHEA:10932"/>
        <dbReference type="ChEBI" id="CHEBI:15378"/>
        <dbReference type="ChEBI" id="CHEBI:29991"/>
        <dbReference type="ChEBI" id="CHEBI:30616"/>
        <dbReference type="ChEBI" id="CHEBI:33019"/>
        <dbReference type="ChEBI" id="CHEBI:57472"/>
        <dbReference type="ChEBI" id="CHEBI:57743"/>
        <dbReference type="ChEBI" id="CHEBI:456215"/>
        <dbReference type="EC" id="6.3.4.5"/>
    </reaction>
</comment>
<evidence type="ECO:0000256" key="5">
    <source>
        <dbReference type="ARBA" id="ARBA00022598"/>
    </source>
</evidence>
<dbReference type="InterPro" id="IPR048268">
    <property type="entry name" value="Arginosuc_syn_C"/>
</dbReference>
<feature type="binding site" evidence="9">
    <location>
        <position position="177"/>
    </location>
    <ligand>
        <name>L-citrulline</name>
        <dbReference type="ChEBI" id="CHEBI:57743"/>
    </ligand>
</feature>
<dbReference type="PANTHER" id="PTHR11587:SF2">
    <property type="entry name" value="ARGININOSUCCINATE SYNTHASE"/>
    <property type="match status" value="1"/>
</dbReference>
<dbReference type="Pfam" id="PF20979">
    <property type="entry name" value="Arginosuc_syn_C"/>
    <property type="match status" value="1"/>
</dbReference>
<comment type="subcellular location">
    <subcellularLocation>
        <location evidence="9">Cytoplasm</location>
    </subcellularLocation>
</comment>
<comment type="subunit">
    <text evidence="2 9">Homotetramer.</text>
</comment>
<evidence type="ECO:0000259" key="11">
    <source>
        <dbReference type="Pfam" id="PF20979"/>
    </source>
</evidence>
<feature type="binding site" evidence="9">
    <location>
        <position position="186"/>
    </location>
    <ligand>
        <name>L-citrulline</name>
        <dbReference type="ChEBI" id="CHEBI:57743"/>
    </ligand>
</feature>
<dbReference type="PROSITE" id="PS00564">
    <property type="entry name" value="ARGININOSUCCIN_SYN_1"/>
    <property type="match status" value="1"/>
</dbReference>
<feature type="binding site" evidence="9">
    <location>
        <position position="124"/>
    </location>
    <ligand>
        <name>L-citrulline</name>
        <dbReference type="ChEBI" id="CHEBI:57743"/>
    </ligand>
</feature>
<dbReference type="InterPro" id="IPR014729">
    <property type="entry name" value="Rossmann-like_a/b/a_fold"/>
</dbReference>
<dbReference type="Pfam" id="PF00764">
    <property type="entry name" value="Arginosuc_synth"/>
    <property type="match status" value="1"/>
</dbReference>
<evidence type="ECO:0000256" key="8">
    <source>
        <dbReference type="ARBA" id="ARBA00022840"/>
    </source>
</evidence>
<dbReference type="EMBL" id="SOKU01000012">
    <property type="protein sequence ID" value="TES87110.1"/>
    <property type="molecule type" value="Genomic_DNA"/>
</dbReference>
<keyword evidence="6 9" id="KW-0028">Amino-acid biosynthesis</keyword>
<evidence type="ECO:0000313" key="12">
    <source>
        <dbReference type="EMBL" id="TES87110.1"/>
    </source>
</evidence>
<dbReference type="AlphaFoldDB" id="A0A523QMS7"/>
<dbReference type="InterPro" id="IPR018223">
    <property type="entry name" value="Arginosuc_synth_CS"/>
</dbReference>
<dbReference type="CDD" id="cd01999">
    <property type="entry name" value="ASS"/>
    <property type="match status" value="1"/>
</dbReference>
<dbReference type="UniPathway" id="UPA00068">
    <property type="reaction ID" value="UER00113"/>
</dbReference>
<evidence type="ECO:0000313" key="13">
    <source>
        <dbReference type="Proteomes" id="UP000320781"/>
    </source>
</evidence>
<feature type="binding site" evidence="9">
    <location>
        <position position="118"/>
    </location>
    <ligand>
        <name>ATP</name>
        <dbReference type="ChEBI" id="CHEBI:30616"/>
    </ligand>
</feature>